<organism evidence="2 3">
    <name type="scientific">Azospirillum brasilense</name>
    <dbReference type="NCBI Taxonomy" id="192"/>
    <lineage>
        <taxon>Bacteria</taxon>
        <taxon>Pseudomonadati</taxon>
        <taxon>Pseudomonadota</taxon>
        <taxon>Alphaproteobacteria</taxon>
        <taxon>Rhodospirillales</taxon>
        <taxon>Azospirillaceae</taxon>
        <taxon>Azospirillum</taxon>
    </lineage>
</organism>
<accession>A0A4D8QWG2</accession>
<sequence length="83" mass="8816">MQIGRIEGATRVLGKSQGYLGLPLRDEVIDCPVNGAKTPCMVTAWTPTPDEIERMVSGAPVYLRVLGVSHPPVMLTVGDAPEG</sequence>
<geneLocation type="plasmid" evidence="2 3">
    <name>p3</name>
</geneLocation>
<evidence type="ECO:0000313" key="4">
    <source>
        <dbReference type="Proteomes" id="UP001277471"/>
    </source>
</evidence>
<dbReference type="Proteomes" id="UP000298774">
    <property type="component" value="Plasmid p3"/>
</dbReference>
<dbReference type="AlphaFoldDB" id="A0A4D8QWG2"/>
<dbReference type="Proteomes" id="UP001277471">
    <property type="component" value="Unassembled WGS sequence"/>
</dbReference>
<keyword evidence="2" id="KW-0614">Plasmid</keyword>
<evidence type="ECO:0000313" key="1">
    <source>
        <dbReference type="EMBL" id="MDX5949720.1"/>
    </source>
</evidence>
<reference evidence="2 3" key="1">
    <citation type="submission" date="2018-09" db="EMBL/GenBank/DDBJ databases">
        <title>Whole genome based analysis of evolution and adaptive divergence in Indian and Brazilian strains of Azospirillum brasilense.</title>
        <authorList>
            <person name="Singh C."/>
            <person name="Tripathi A.K."/>
        </authorList>
    </citation>
    <scope>NUCLEOTIDE SEQUENCE [LARGE SCALE GENOMIC DNA]</scope>
    <source>
        <strain evidence="2 3">MTCC4038</strain>
        <plasmid evidence="2 3">p3</plasmid>
    </source>
</reference>
<dbReference type="RefSeq" id="WP_079285178.1">
    <property type="nucleotide sequence ID" value="NZ_CP032342.1"/>
</dbReference>
<proteinExistence type="predicted"/>
<reference evidence="1 4" key="2">
    <citation type="submission" date="2023-11" db="EMBL/GenBank/DDBJ databases">
        <title>MicrobeMod: A computational toolkit for identifying prokaryotic methylation and restriction-modification with nanopore sequencing.</title>
        <authorList>
            <person name="Crits-Christoph A."/>
            <person name="Kang S.C."/>
            <person name="Lee H."/>
            <person name="Ostrov N."/>
        </authorList>
    </citation>
    <scope>NUCLEOTIDE SEQUENCE [LARGE SCALE GENOMIC DNA]</scope>
    <source>
        <strain evidence="1 4">ATCC 29145</strain>
    </source>
</reference>
<keyword evidence="4" id="KW-1185">Reference proteome</keyword>
<protein>
    <submittedName>
        <fullName evidence="2">Uncharacterized protein</fullName>
    </submittedName>
</protein>
<dbReference type="EMBL" id="JAWXYC010000001">
    <property type="protein sequence ID" value="MDX5949720.1"/>
    <property type="molecule type" value="Genomic_DNA"/>
</dbReference>
<evidence type="ECO:0000313" key="3">
    <source>
        <dbReference type="Proteomes" id="UP000298774"/>
    </source>
</evidence>
<dbReference type="EMBL" id="CP032342">
    <property type="protein sequence ID" value="QCO12856.1"/>
    <property type="molecule type" value="Genomic_DNA"/>
</dbReference>
<name>A0A4D8QWG2_AZOBR</name>
<gene>
    <name evidence="2" type="ORF">D3868_28010</name>
    <name evidence="1" type="ORF">SIM66_00660</name>
</gene>
<evidence type="ECO:0000313" key="2">
    <source>
        <dbReference type="EMBL" id="QCO12856.1"/>
    </source>
</evidence>
<dbReference type="GeneID" id="56447878"/>